<dbReference type="GO" id="GO:0005634">
    <property type="term" value="C:nucleus"/>
    <property type="evidence" value="ECO:0007669"/>
    <property type="project" value="InterPro"/>
</dbReference>
<dbReference type="GO" id="GO:0008270">
    <property type="term" value="F:zinc ion binding"/>
    <property type="evidence" value="ECO:0007669"/>
    <property type="project" value="InterPro"/>
</dbReference>
<dbReference type="AlphaFoldDB" id="A0A7R9AMQ4"/>
<sequence length="867" mass="101953">MDEVPPKQSSRRKVGLDATLLLDFQPGVWYHLTLSVSSKNYRMKVSKDDSLPKCVCHRCLHKLEMCFEFQESCVKSEAVLRHRINIEQNSAKCNKPRKARAVSIENEDEVQIIDAAEFVATDLDMHVEKCDNSFGADDDYAEVDGLEDVAKQKDTLLVDDTGGEAKSINTLSREADETRPEPTNLAQPGQTEKRLNKGAFALQRQKSSTIKGYVTKDPKTKWEHDDQNRSHSKEDPLAKEKGRIQIQKADWGRVNKVKVKQINLLVPEEQQAPREDGRMVKMRQQTCKFQMTPSGKKLVDPLIKETERIRKQKAYRKRVSEGKVKFINQLSPEEQQAQREHWRVEKMRQRNRRYRLTSEGKMLVDPLKERILRQKAYRKRVKEGKVTFIHNLTPEQREHWRMEIIRQYGCKSQITSKVQSQVDSLIKDREKLIKQETYKKLLREGKIQIFDQLTLEEQEILLGKTNMNKTLQQSQQIQKTTEENQNTTKQFEEYWNKMGVEDKNLDPIKLIANIRNDSYEDKVVEDSEVEQRTAINTKRYAETIRDPLSRERLIRQQNQEAYEKRLVEAKAKLIEQLIPEEQQVYQEHWRIQKALKAYRIRTPEEKEKMLERRREKDRKKYAQQMQDAQKRERIRQVRRERYKKKLMAGKVKRIAQMTADEKEDRRNQWRTQKANQYLRKKAQRMFIDEMLIEVRNTNAESFSQLMQDPINKESELRRRQDIYKRKLLEAESELNGQTIDETIISGNTEHLGIYEATVEETVAMDNLEDLHNYERTVNNTITMNTMEDVELYSEEIEDSISIVVLQYKRTPNLLGMLANMFMLGEPVRANKSCLVVLDHLLETINDQPNMLAELGGSAHALSSQMNV</sequence>
<proteinExistence type="predicted"/>
<evidence type="ECO:0000256" key="1">
    <source>
        <dbReference type="SAM" id="MobiDB-lite"/>
    </source>
</evidence>
<gene>
    <name evidence="3" type="ORF">TSIB3V08_LOCUS1527</name>
</gene>
<feature type="region of interest" description="Disordered" evidence="1">
    <location>
        <begin position="160"/>
        <end position="196"/>
    </location>
</feature>
<evidence type="ECO:0000313" key="3">
    <source>
        <dbReference type="EMBL" id="CAD7257254.1"/>
    </source>
</evidence>
<dbReference type="Pfam" id="PF07776">
    <property type="entry name" value="zf-AD"/>
    <property type="match status" value="1"/>
</dbReference>
<protein>
    <recommendedName>
        <fullName evidence="2">ZAD domain-containing protein</fullName>
    </recommendedName>
</protein>
<accession>A0A7R9AMQ4</accession>
<reference evidence="3" key="1">
    <citation type="submission" date="2020-11" db="EMBL/GenBank/DDBJ databases">
        <authorList>
            <person name="Tran Van P."/>
        </authorList>
    </citation>
    <scope>NUCLEOTIDE SEQUENCE</scope>
</reference>
<feature type="region of interest" description="Disordered" evidence="1">
    <location>
        <begin position="215"/>
        <end position="241"/>
    </location>
</feature>
<name>A0A7R9AMQ4_TIMSH</name>
<organism evidence="3">
    <name type="scientific">Timema shepardi</name>
    <name type="common">Walking stick</name>
    <dbReference type="NCBI Taxonomy" id="629360"/>
    <lineage>
        <taxon>Eukaryota</taxon>
        <taxon>Metazoa</taxon>
        <taxon>Ecdysozoa</taxon>
        <taxon>Arthropoda</taxon>
        <taxon>Hexapoda</taxon>
        <taxon>Insecta</taxon>
        <taxon>Pterygota</taxon>
        <taxon>Neoptera</taxon>
        <taxon>Polyneoptera</taxon>
        <taxon>Phasmatodea</taxon>
        <taxon>Timematodea</taxon>
        <taxon>Timematoidea</taxon>
        <taxon>Timematidae</taxon>
        <taxon>Timema</taxon>
    </lineage>
</organism>
<feature type="domain" description="ZAD" evidence="2">
    <location>
        <begin position="41"/>
        <end position="81"/>
    </location>
</feature>
<dbReference type="SUPFAM" id="SSF57716">
    <property type="entry name" value="Glucocorticoid receptor-like (DNA-binding domain)"/>
    <property type="match status" value="1"/>
</dbReference>
<evidence type="ECO:0000259" key="2">
    <source>
        <dbReference type="Pfam" id="PF07776"/>
    </source>
</evidence>
<dbReference type="InterPro" id="IPR012934">
    <property type="entry name" value="Znf_AD"/>
</dbReference>
<dbReference type="EMBL" id="OC000433">
    <property type="protein sequence ID" value="CAD7257254.1"/>
    <property type="molecule type" value="Genomic_DNA"/>
</dbReference>
<dbReference type="Gene3D" id="3.40.1800.20">
    <property type="match status" value="1"/>
</dbReference>